<name>A0A875S3C1_EENNA</name>
<keyword evidence="5" id="KW-1185">Reference proteome</keyword>
<dbReference type="EMBL" id="CP064813">
    <property type="protein sequence ID" value="QPG74865.1"/>
    <property type="molecule type" value="Genomic_DNA"/>
</dbReference>
<proteinExistence type="inferred from homology"/>
<comment type="similarity">
    <text evidence="1">Belongs to the cytochrome b5 family. MAPR subfamily.</text>
</comment>
<feature type="region of interest" description="Disordered" evidence="2">
    <location>
        <begin position="1"/>
        <end position="20"/>
    </location>
</feature>
<dbReference type="SUPFAM" id="SSF55856">
    <property type="entry name" value="Cytochrome b5-like heme/steroid binding domain"/>
    <property type="match status" value="1"/>
</dbReference>
<gene>
    <name evidence="4" type="ORF">FOA43_002201</name>
</gene>
<sequence>MTEHKFTPETPVKLDPPKDDPITMEQLIKCDGVQSDKLYIAIKGQVFDVTANQKSYGVGSAYHSLVGRDASRALGKMSLGPEETNPSISWDYSSLTEQELRVMNDWYMFFKNRYNIVGRISKH</sequence>
<dbReference type="GO" id="GO:0020037">
    <property type="term" value="F:heme binding"/>
    <property type="evidence" value="ECO:0007669"/>
    <property type="project" value="UniProtKB-ARBA"/>
</dbReference>
<dbReference type="InterPro" id="IPR001199">
    <property type="entry name" value="Cyt_B5-like_heme/steroid-bd"/>
</dbReference>
<dbReference type="Gene3D" id="3.10.120.10">
    <property type="entry name" value="Cytochrome b5-like heme/steroid binding domain"/>
    <property type="match status" value="1"/>
</dbReference>
<dbReference type="RefSeq" id="XP_038778430.1">
    <property type="nucleotide sequence ID" value="XM_038922502.1"/>
</dbReference>
<dbReference type="GO" id="GO:0016020">
    <property type="term" value="C:membrane"/>
    <property type="evidence" value="ECO:0007669"/>
    <property type="project" value="TreeGrafter"/>
</dbReference>
<dbReference type="Pfam" id="PF00173">
    <property type="entry name" value="Cyt-b5"/>
    <property type="match status" value="1"/>
</dbReference>
<feature type="domain" description="Cytochrome b5 heme-binding" evidence="3">
    <location>
        <begin position="22"/>
        <end position="121"/>
    </location>
</feature>
<evidence type="ECO:0000313" key="4">
    <source>
        <dbReference type="EMBL" id="QPG74865.1"/>
    </source>
</evidence>
<evidence type="ECO:0000259" key="3">
    <source>
        <dbReference type="SMART" id="SM01117"/>
    </source>
</evidence>
<protein>
    <recommendedName>
        <fullName evidence="3">Cytochrome b5 heme-binding domain-containing protein</fullName>
    </recommendedName>
</protein>
<dbReference type="FunFam" id="3.10.120.10:FF:000003">
    <property type="entry name" value="membrane-associated progesterone receptor component 1"/>
    <property type="match status" value="1"/>
</dbReference>
<accession>A0A875S3C1</accession>
<dbReference type="PANTHER" id="PTHR10281:SF115">
    <property type="entry name" value="BINDING PROTEIN, PUTATIVE (AFU_ORTHOLOGUE AFUA_4G06240)-RELATED"/>
    <property type="match status" value="1"/>
</dbReference>
<dbReference type="InterPro" id="IPR050577">
    <property type="entry name" value="MAPR/NEUFC/NENF-like"/>
</dbReference>
<evidence type="ECO:0000256" key="2">
    <source>
        <dbReference type="SAM" id="MobiDB-lite"/>
    </source>
</evidence>
<dbReference type="GO" id="GO:0005783">
    <property type="term" value="C:endoplasmic reticulum"/>
    <property type="evidence" value="ECO:0007669"/>
    <property type="project" value="TreeGrafter"/>
</dbReference>
<dbReference type="OrthoDB" id="899at2759"/>
<organism evidence="4 5">
    <name type="scientific">Eeniella nana</name>
    <name type="common">Yeast</name>
    <name type="synonym">Brettanomyces nanus</name>
    <dbReference type="NCBI Taxonomy" id="13502"/>
    <lineage>
        <taxon>Eukaryota</taxon>
        <taxon>Fungi</taxon>
        <taxon>Dikarya</taxon>
        <taxon>Ascomycota</taxon>
        <taxon>Saccharomycotina</taxon>
        <taxon>Pichiomycetes</taxon>
        <taxon>Pichiales</taxon>
        <taxon>Pichiaceae</taxon>
        <taxon>Brettanomyces</taxon>
    </lineage>
</organism>
<dbReference type="Proteomes" id="UP000662931">
    <property type="component" value="Chromosome 2"/>
</dbReference>
<dbReference type="AlphaFoldDB" id="A0A875S3C1"/>
<dbReference type="InterPro" id="IPR036400">
    <property type="entry name" value="Cyt_B5-like_heme/steroid_sf"/>
</dbReference>
<dbReference type="KEGG" id="bnn:FOA43_002201"/>
<dbReference type="PANTHER" id="PTHR10281">
    <property type="entry name" value="MEMBRANE-ASSOCIATED PROGESTERONE RECEPTOR COMPONENT-RELATED"/>
    <property type="match status" value="1"/>
</dbReference>
<dbReference type="SMART" id="SM01117">
    <property type="entry name" value="Cyt-b5"/>
    <property type="match status" value="1"/>
</dbReference>
<evidence type="ECO:0000313" key="5">
    <source>
        <dbReference type="Proteomes" id="UP000662931"/>
    </source>
</evidence>
<dbReference type="GeneID" id="62195602"/>
<evidence type="ECO:0000256" key="1">
    <source>
        <dbReference type="ARBA" id="ARBA00038357"/>
    </source>
</evidence>
<reference evidence="4" key="1">
    <citation type="submission" date="2020-10" db="EMBL/GenBank/DDBJ databases">
        <authorList>
            <person name="Roach M.J.R."/>
        </authorList>
    </citation>
    <scope>NUCLEOTIDE SEQUENCE</scope>
    <source>
        <strain evidence="4">CBS 1945</strain>
    </source>
</reference>